<keyword evidence="2" id="KW-0472">Membrane</keyword>
<dbReference type="AlphaFoldDB" id="A0A8H7J5C7"/>
<keyword evidence="5" id="KW-1185">Reference proteome</keyword>
<evidence type="ECO:0000313" key="5">
    <source>
        <dbReference type="Proteomes" id="UP000651452"/>
    </source>
</evidence>
<feature type="compositionally biased region" description="Basic and acidic residues" evidence="1">
    <location>
        <begin position="595"/>
        <end position="617"/>
    </location>
</feature>
<protein>
    <recommendedName>
        <fullName evidence="3">Phospholipid/glycerol acyltransferase domain-containing protein</fullName>
    </recommendedName>
</protein>
<evidence type="ECO:0000313" key="4">
    <source>
        <dbReference type="EMBL" id="KAF9697411.1"/>
    </source>
</evidence>
<dbReference type="InterPro" id="IPR052744">
    <property type="entry name" value="GPAT/DAPAT"/>
</dbReference>
<sequence length="698" mass="77725">MLVPWVYDLLLWIFSVCLDVFFREVFPRGAWRIPSRNAVIIIAAPHANQFVDSILLMRILKQHAGRRISFLIAEKSLREPYIGRMAACMGALPVVRAMDNVRPGPGQICLPDPDEHPTLVRACGVDFTTFTIGGLIILPRWGPEAPEQQTIAEILGPTELLLRKPFKASEAGHPLRKQLLAGTSYKIAPYVNQSDMFDAVFRDLGDGGCIGIFPEGGSHDRPSLLPLKAGAAIIALGTLARNPDCKLTILPCGLSYFNPNKFRSRAVVEFGNPVEVHPQQVAAFKEGGASKRNAVGSLLQTIQDALAAVTQQAPDHETLMLIQATRRLYRPLRMKLPLPVVVEMNRRLIAGYTKYKNEPRVVQLGRAVSDYNLKLRALGIKDHQVEWGNAKQRPRWLALLTLLYRLGQLITLGLATLPSLALFWPIFVTTKIITVRKQRKALAASVVKLEGRDVVGTWKILVAMGLTPMLYIWYALVVSIWLQHCRQNGYYASCSPKWVRLDTYVPEDIPTKLFCTAFLGTLVAITFTGLRIGEIGVDIVKSLPPLFVALSPRSATALAELREQRQNLSSRVVDTIDALGPEIFPDLDLEDLVTHSHHDDGPYESELRSIPPSERRTPLRSRSNSQSRRRSHPDGTDPYPYYGSSKSLVVESKDDLEEVNKRIIASKQNREPQSDTPTITSAISDRSDAAAVERKKEV</sequence>
<comment type="caution">
    <text evidence="4">The sequence shown here is derived from an EMBL/GenBank/DDBJ whole genome shotgun (WGS) entry which is preliminary data.</text>
</comment>
<dbReference type="OrthoDB" id="2427554at2759"/>
<keyword evidence="2" id="KW-0812">Transmembrane</keyword>
<feature type="compositionally biased region" description="Basic and acidic residues" evidence="1">
    <location>
        <begin position="685"/>
        <end position="698"/>
    </location>
</feature>
<evidence type="ECO:0000256" key="2">
    <source>
        <dbReference type="SAM" id="Phobius"/>
    </source>
</evidence>
<reference evidence="4" key="1">
    <citation type="submission" date="2018-12" db="EMBL/GenBank/DDBJ databases">
        <authorList>
            <person name="Syme R.A."/>
            <person name="Farfan-Caceres L."/>
            <person name="Lichtenzveig J."/>
        </authorList>
    </citation>
    <scope>NUCLEOTIDE SEQUENCE</scope>
    <source>
        <strain evidence="4">Al4</strain>
    </source>
</reference>
<dbReference type="PANTHER" id="PTHR31605">
    <property type="entry name" value="GLYCEROL-3-PHOSPHATE O-ACYLTRANSFERASE 1"/>
    <property type="match status" value="1"/>
</dbReference>
<dbReference type="PANTHER" id="PTHR31605:SF0">
    <property type="entry name" value="GLYCEROL-3-PHOSPHATE O-ACYLTRANSFERASE 1"/>
    <property type="match status" value="1"/>
</dbReference>
<evidence type="ECO:0000259" key="3">
    <source>
        <dbReference type="SMART" id="SM00563"/>
    </source>
</evidence>
<dbReference type="InterPro" id="IPR002123">
    <property type="entry name" value="Plipid/glycerol_acylTrfase"/>
</dbReference>
<gene>
    <name evidence="4" type="ORF">EKO04_005153</name>
</gene>
<dbReference type="SMART" id="SM00563">
    <property type="entry name" value="PlsC"/>
    <property type="match status" value="1"/>
</dbReference>
<dbReference type="GO" id="GO:0004366">
    <property type="term" value="F:glycerol-3-phosphate O-acyltransferase activity"/>
    <property type="evidence" value="ECO:0007669"/>
    <property type="project" value="TreeGrafter"/>
</dbReference>
<organism evidence="4 5">
    <name type="scientific">Ascochyta lentis</name>
    <dbReference type="NCBI Taxonomy" id="205686"/>
    <lineage>
        <taxon>Eukaryota</taxon>
        <taxon>Fungi</taxon>
        <taxon>Dikarya</taxon>
        <taxon>Ascomycota</taxon>
        <taxon>Pezizomycotina</taxon>
        <taxon>Dothideomycetes</taxon>
        <taxon>Pleosporomycetidae</taxon>
        <taxon>Pleosporales</taxon>
        <taxon>Pleosporineae</taxon>
        <taxon>Didymellaceae</taxon>
        <taxon>Ascochyta</taxon>
    </lineage>
</organism>
<feature type="region of interest" description="Disordered" evidence="1">
    <location>
        <begin position="595"/>
        <end position="698"/>
    </location>
</feature>
<name>A0A8H7J5C7_9PLEO</name>
<evidence type="ECO:0000256" key="1">
    <source>
        <dbReference type="SAM" id="MobiDB-lite"/>
    </source>
</evidence>
<dbReference type="GO" id="GO:0016287">
    <property type="term" value="F:glycerone-phosphate O-acyltransferase activity"/>
    <property type="evidence" value="ECO:0007669"/>
    <property type="project" value="TreeGrafter"/>
</dbReference>
<feature type="transmembrane region" description="Helical" evidence="2">
    <location>
        <begin position="460"/>
        <end position="482"/>
    </location>
</feature>
<feature type="domain" description="Phospholipid/glycerol acyltransferase" evidence="3">
    <location>
        <begin position="40"/>
        <end position="257"/>
    </location>
</feature>
<dbReference type="Proteomes" id="UP000651452">
    <property type="component" value="Unassembled WGS sequence"/>
</dbReference>
<proteinExistence type="predicted"/>
<dbReference type="GO" id="GO:0008654">
    <property type="term" value="P:phospholipid biosynthetic process"/>
    <property type="evidence" value="ECO:0007669"/>
    <property type="project" value="TreeGrafter"/>
</dbReference>
<accession>A0A8H7J5C7</accession>
<keyword evidence="2" id="KW-1133">Transmembrane helix</keyword>
<feature type="compositionally biased region" description="Polar residues" evidence="1">
    <location>
        <begin position="674"/>
        <end position="684"/>
    </location>
</feature>
<reference evidence="4" key="2">
    <citation type="submission" date="2020-09" db="EMBL/GenBank/DDBJ databases">
        <title>Reference genome assembly for Australian Ascochyta lentis isolate Al4.</title>
        <authorList>
            <person name="Lee R.C."/>
            <person name="Farfan-Caceres L.M."/>
            <person name="Debler J.W."/>
            <person name="Williams A.H."/>
            <person name="Henares B.M."/>
        </authorList>
    </citation>
    <scope>NUCLEOTIDE SEQUENCE</scope>
    <source>
        <strain evidence="4">Al4</strain>
    </source>
</reference>
<dbReference type="EMBL" id="RZGK01000008">
    <property type="protein sequence ID" value="KAF9697411.1"/>
    <property type="molecule type" value="Genomic_DNA"/>
</dbReference>
<dbReference type="SUPFAM" id="SSF69593">
    <property type="entry name" value="Glycerol-3-phosphate (1)-acyltransferase"/>
    <property type="match status" value="1"/>
</dbReference>
<feature type="transmembrane region" description="Helical" evidence="2">
    <location>
        <begin position="402"/>
        <end position="427"/>
    </location>
</feature>